<dbReference type="PANTHER" id="PTHR24148:SF73">
    <property type="entry name" value="HET DOMAIN PROTEIN (AFU_ORTHOLOGUE AFUA_8G01020)"/>
    <property type="match status" value="1"/>
</dbReference>
<keyword evidence="3" id="KW-1185">Reference proteome</keyword>
<evidence type="ECO:0000313" key="3">
    <source>
        <dbReference type="Proteomes" id="UP001140510"/>
    </source>
</evidence>
<dbReference type="Proteomes" id="UP001140510">
    <property type="component" value="Unassembled WGS sequence"/>
</dbReference>
<protein>
    <recommendedName>
        <fullName evidence="1">Heterokaryon incompatibility domain-containing protein</fullName>
    </recommendedName>
</protein>
<dbReference type="InterPro" id="IPR010730">
    <property type="entry name" value="HET"/>
</dbReference>
<dbReference type="PANTHER" id="PTHR24148">
    <property type="entry name" value="ANKYRIN REPEAT DOMAIN-CONTAINING PROTEIN 39 HOMOLOG-RELATED"/>
    <property type="match status" value="1"/>
</dbReference>
<dbReference type="InterPro" id="IPR052895">
    <property type="entry name" value="HetReg/Transcr_Mod"/>
</dbReference>
<proteinExistence type="predicted"/>
<dbReference type="AlphaFoldDB" id="A0A9W8ZD49"/>
<gene>
    <name evidence="2" type="ORF">N0V91_006069</name>
</gene>
<reference evidence="2" key="1">
    <citation type="submission" date="2022-10" db="EMBL/GenBank/DDBJ databases">
        <title>Tapping the CABI collections for fungal endophytes: first genome assemblies for Collariella, Neodidymelliopsis, Ascochyta clinopodiicola, Didymella pomorum, Didymosphaeria variabile, Neocosmospora piperis and Neocucurbitaria cava.</title>
        <authorList>
            <person name="Hill R."/>
        </authorList>
    </citation>
    <scope>NUCLEOTIDE SEQUENCE</scope>
    <source>
        <strain evidence="2">IMI 355091</strain>
    </source>
</reference>
<accession>A0A9W8ZD49</accession>
<feature type="domain" description="Heterokaryon incompatibility" evidence="1">
    <location>
        <begin position="64"/>
        <end position="205"/>
    </location>
</feature>
<name>A0A9W8ZD49_9PLEO</name>
<evidence type="ECO:0000313" key="2">
    <source>
        <dbReference type="EMBL" id="KAJ4404167.1"/>
    </source>
</evidence>
<organism evidence="2 3">
    <name type="scientific">Didymella pomorum</name>
    <dbReference type="NCBI Taxonomy" id="749634"/>
    <lineage>
        <taxon>Eukaryota</taxon>
        <taxon>Fungi</taxon>
        <taxon>Dikarya</taxon>
        <taxon>Ascomycota</taxon>
        <taxon>Pezizomycotina</taxon>
        <taxon>Dothideomycetes</taxon>
        <taxon>Pleosporomycetidae</taxon>
        <taxon>Pleosporales</taxon>
        <taxon>Pleosporineae</taxon>
        <taxon>Didymellaceae</taxon>
        <taxon>Didymella</taxon>
    </lineage>
</organism>
<dbReference type="Pfam" id="PF06985">
    <property type="entry name" value="HET"/>
    <property type="match status" value="1"/>
</dbReference>
<sequence length="428" mass="48206">MAHQHPTDLYTSLDHAKKEIRLLHLHQLQVSFLDEGYEDESETDSASNIHCSCSIVSLDDDPQYDALSYVWGDASEVCHIILDGMTIPVTANLYEALSQVRHNTTTLWVDALCINQSDLPERSQQVSLMHRIYTQASSVLISLGQTYNGSDAVIDFIELHGTRPNLHFDTVPETVGVDFRSEAFQLSLLAFFYLPWWTRIWTAQEWGLAKRAVFFCGERKLNGHHLQFFAQNSFAHDACCATNKQFGKYTIDGRSVHAGLQKAALVRAQDVFQSWGYRGFVDVLATFQYRQCFNPRDKVFGLLGLAPESFRSKIILDYRRSPEEVFTDVVLAAIAETGNLNVLSYIYGRRAGNLNLPSFIPDFTADVQEKWVPNYLSRCFVTLDYYNACASSTPDLKMTDTDEAVTSGVIIDVVQSTPHGRSIADLLA</sequence>
<dbReference type="OrthoDB" id="2157530at2759"/>
<comment type="caution">
    <text evidence="2">The sequence shown here is derived from an EMBL/GenBank/DDBJ whole genome shotgun (WGS) entry which is preliminary data.</text>
</comment>
<dbReference type="EMBL" id="JAPEVA010000045">
    <property type="protein sequence ID" value="KAJ4404167.1"/>
    <property type="molecule type" value="Genomic_DNA"/>
</dbReference>
<evidence type="ECO:0000259" key="1">
    <source>
        <dbReference type="Pfam" id="PF06985"/>
    </source>
</evidence>